<dbReference type="InterPro" id="IPR036629">
    <property type="entry name" value="YjbJ_sf"/>
</dbReference>
<organism evidence="3 4">
    <name type="scientific">Kutzneria buriramensis</name>
    <dbReference type="NCBI Taxonomy" id="1045776"/>
    <lineage>
        <taxon>Bacteria</taxon>
        <taxon>Bacillati</taxon>
        <taxon>Actinomycetota</taxon>
        <taxon>Actinomycetes</taxon>
        <taxon>Pseudonocardiales</taxon>
        <taxon>Pseudonocardiaceae</taxon>
        <taxon>Kutzneria</taxon>
    </lineage>
</organism>
<dbReference type="AlphaFoldDB" id="A0A3E0HUL4"/>
<dbReference type="Gene3D" id="1.10.1470.10">
    <property type="entry name" value="YjbJ"/>
    <property type="match status" value="1"/>
</dbReference>
<proteinExistence type="inferred from homology"/>
<dbReference type="Proteomes" id="UP000256269">
    <property type="component" value="Unassembled WGS sequence"/>
</dbReference>
<evidence type="ECO:0000259" key="2">
    <source>
        <dbReference type="Pfam" id="PF05532"/>
    </source>
</evidence>
<evidence type="ECO:0000256" key="1">
    <source>
        <dbReference type="ARBA" id="ARBA00009129"/>
    </source>
</evidence>
<accession>A0A3E0HUL4</accession>
<dbReference type="RefSeq" id="WP_116174613.1">
    <property type="nucleotide sequence ID" value="NZ_CP144375.1"/>
</dbReference>
<dbReference type="InterPro" id="IPR008462">
    <property type="entry name" value="CsbD"/>
</dbReference>
<dbReference type="EMBL" id="QUNO01000004">
    <property type="protein sequence ID" value="REH50091.1"/>
    <property type="molecule type" value="Genomic_DNA"/>
</dbReference>
<evidence type="ECO:0000313" key="4">
    <source>
        <dbReference type="Proteomes" id="UP000256269"/>
    </source>
</evidence>
<comment type="similarity">
    <text evidence="1">Belongs to the UPF0337 (CsbD) family.</text>
</comment>
<dbReference type="OrthoDB" id="3699988at2"/>
<dbReference type="SUPFAM" id="SSF69047">
    <property type="entry name" value="Hypothetical protein YjbJ"/>
    <property type="match status" value="1"/>
</dbReference>
<dbReference type="Pfam" id="PF05532">
    <property type="entry name" value="CsbD"/>
    <property type="match status" value="1"/>
</dbReference>
<reference evidence="3 4" key="1">
    <citation type="submission" date="2018-08" db="EMBL/GenBank/DDBJ databases">
        <title>Genomic Encyclopedia of Archaeal and Bacterial Type Strains, Phase II (KMG-II): from individual species to whole genera.</title>
        <authorList>
            <person name="Goeker M."/>
        </authorList>
    </citation>
    <scope>NUCLEOTIDE SEQUENCE [LARGE SCALE GENOMIC DNA]</scope>
    <source>
        <strain evidence="3 4">DSM 45791</strain>
    </source>
</reference>
<gene>
    <name evidence="3" type="ORF">BCF44_104361</name>
</gene>
<name>A0A3E0HUL4_9PSEU</name>
<sequence>MSVFDKAKDKAEQLIGEAKQKVGELTGNENLQAEGQKDQFVGKAKAAGHDLLDKAGAVVDDLKARLHRK</sequence>
<protein>
    <submittedName>
        <fullName evidence="3">Uncharacterized protein YjbJ (UPF0337 family)</fullName>
    </submittedName>
</protein>
<keyword evidence="4" id="KW-1185">Reference proteome</keyword>
<comment type="caution">
    <text evidence="3">The sequence shown here is derived from an EMBL/GenBank/DDBJ whole genome shotgun (WGS) entry which is preliminary data.</text>
</comment>
<feature type="domain" description="CsbD-like" evidence="2">
    <location>
        <begin position="5"/>
        <end position="55"/>
    </location>
</feature>
<evidence type="ECO:0000313" key="3">
    <source>
        <dbReference type="EMBL" id="REH50091.1"/>
    </source>
</evidence>